<dbReference type="InterPro" id="IPR013320">
    <property type="entry name" value="ConA-like_dom_sf"/>
</dbReference>
<organism evidence="3 4">
    <name type="scientific">Phenylobacterium montanum</name>
    <dbReference type="NCBI Taxonomy" id="2823693"/>
    <lineage>
        <taxon>Bacteria</taxon>
        <taxon>Pseudomonadati</taxon>
        <taxon>Pseudomonadota</taxon>
        <taxon>Alphaproteobacteria</taxon>
        <taxon>Caulobacterales</taxon>
        <taxon>Caulobacteraceae</taxon>
        <taxon>Phenylobacterium</taxon>
    </lineage>
</organism>
<dbReference type="Gene3D" id="2.60.120.200">
    <property type="match status" value="1"/>
</dbReference>
<gene>
    <name evidence="3" type="ORF">KCG34_14480</name>
</gene>
<dbReference type="RefSeq" id="WP_211936356.1">
    <property type="nucleotide sequence ID" value="NZ_CP073078.1"/>
</dbReference>
<reference evidence="3" key="1">
    <citation type="submission" date="2021-04" db="EMBL/GenBank/DDBJ databases">
        <title>The complete genome sequence of Caulobacter sp. S6.</title>
        <authorList>
            <person name="Tang Y."/>
            <person name="Ouyang W."/>
            <person name="Liu Q."/>
            <person name="Huang B."/>
            <person name="Guo Z."/>
            <person name="Lei P."/>
        </authorList>
    </citation>
    <scope>NUCLEOTIDE SEQUENCE</scope>
    <source>
        <strain evidence="3">S6</strain>
    </source>
</reference>
<dbReference type="SUPFAM" id="SSF51120">
    <property type="entry name" value="beta-Roll"/>
    <property type="match status" value="1"/>
</dbReference>
<dbReference type="SUPFAM" id="SSF49899">
    <property type="entry name" value="Concanavalin A-like lectins/glucanases"/>
    <property type="match status" value="1"/>
</dbReference>
<dbReference type="Pfam" id="PF00722">
    <property type="entry name" value="Glyco_hydro_16"/>
    <property type="match status" value="1"/>
</dbReference>
<dbReference type="PANTHER" id="PTHR10963:SF55">
    <property type="entry name" value="GLYCOSIDE HYDROLASE FAMILY 16 PROTEIN"/>
    <property type="match status" value="1"/>
</dbReference>
<evidence type="ECO:0000313" key="3">
    <source>
        <dbReference type="EMBL" id="QUD86304.1"/>
    </source>
</evidence>
<feature type="domain" description="GH16" evidence="2">
    <location>
        <begin position="210"/>
        <end position="474"/>
    </location>
</feature>
<keyword evidence="4" id="KW-1185">Reference proteome</keyword>
<evidence type="ECO:0000313" key="4">
    <source>
        <dbReference type="Proteomes" id="UP000676409"/>
    </source>
</evidence>
<evidence type="ECO:0000256" key="1">
    <source>
        <dbReference type="ARBA" id="ARBA00006865"/>
    </source>
</evidence>
<dbReference type="Gene3D" id="2.150.10.10">
    <property type="entry name" value="Serralysin-like metalloprotease, C-terminal"/>
    <property type="match status" value="1"/>
</dbReference>
<dbReference type="EMBL" id="CP073078">
    <property type="protein sequence ID" value="QUD86304.1"/>
    <property type="molecule type" value="Genomic_DNA"/>
</dbReference>
<keyword evidence="3" id="KW-0378">Hydrolase</keyword>
<dbReference type="KEGG" id="caul:KCG34_14480"/>
<dbReference type="InterPro" id="IPR011049">
    <property type="entry name" value="Serralysin-like_metalloprot_C"/>
</dbReference>
<dbReference type="PANTHER" id="PTHR10963">
    <property type="entry name" value="GLYCOSYL HYDROLASE-RELATED"/>
    <property type="match status" value="1"/>
</dbReference>
<dbReference type="InterPro" id="IPR000757">
    <property type="entry name" value="Beta-glucanase-like"/>
</dbReference>
<dbReference type="PROSITE" id="PS51762">
    <property type="entry name" value="GH16_2"/>
    <property type="match status" value="1"/>
</dbReference>
<protein>
    <submittedName>
        <fullName evidence="3">Glycoside hydrolase family 16 protein</fullName>
    </submittedName>
</protein>
<dbReference type="GO" id="GO:0005975">
    <property type="term" value="P:carbohydrate metabolic process"/>
    <property type="evidence" value="ECO:0007669"/>
    <property type="project" value="InterPro"/>
</dbReference>
<sequence>MSTYLNFYGQAMPVSAAPVYWAHTTAVGQTLTGVDRFETLRDSLGGSPTLIGETRDTTFNLISPTSHVQARAGAINSVIAYRGFTLPANVQNLTVMDAHSTGQGNSLNNLMIARGLNDTLIPGAGNDVMVDAGSGQSIFSISTSAGKDVIYGFKVSGTNADKIVLTDPSISSFAEVRSHMTQQGSDTLLALSSTTDILLKGVTATSLTASDFGLRLNTAGMTPTFVDTFSHLSLYNPTSGSGTWKTNFAFGIQSGPGDWNSRTELGNAERQLYVDSAYKGSGSSALGLNPFWVSNGVVGLHAAMAPSADVTALHDYKYTSGLLTTEKSFAQLYGYFEIRAELPNVAGAWPAFWMLPEHPTSSAELDVMEDFGGGPIHQTVIHGPKGSPSQTYFVSNVPNDGTSFHTYGVLWTAKEIDFYIDGVNVGSTATPSDMNTPMYMLVNMAVGGISGTPGSGFSQTMKVDYVHAFSLSAAASSAAAAPAAVHVAASAAVAAPTEVSPAATSEHATAVNLAGTNHLTGDHAHGLPVSGLFSHDHLTAFAAHLQDHIWA</sequence>
<accession>A0A975FWL6</accession>
<dbReference type="Proteomes" id="UP000676409">
    <property type="component" value="Chromosome"/>
</dbReference>
<name>A0A975FWL6_9CAUL</name>
<proteinExistence type="inferred from homology"/>
<comment type="similarity">
    <text evidence="1">Belongs to the glycosyl hydrolase 16 family.</text>
</comment>
<dbReference type="GO" id="GO:0004553">
    <property type="term" value="F:hydrolase activity, hydrolyzing O-glycosyl compounds"/>
    <property type="evidence" value="ECO:0007669"/>
    <property type="project" value="InterPro"/>
</dbReference>
<dbReference type="InterPro" id="IPR050546">
    <property type="entry name" value="Glycosyl_Hydrlase_16"/>
</dbReference>
<dbReference type="CDD" id="cd08023">
    <property type="entry name" value="GH16_laminarinase_like"/>
    <property type="match status" value="1"/>
</dbReference>
<dbReference type="AlphaFoldDB" id="A0A975FWL6"/>
<evidence type="ECO:0000259" key="2">
    <source>
        <dbReference type="PROSITE" id="PS51762"/>
    </source>
</evidence>